<protein>
    <submittedName>
        <fullName evidence="7">Dipeptide ABC transporter ATP-binding protein</fullName>
    </submittedName>
</protein>
<dbReference type="NCBIfam" id="TIGR01727">
    <property type="entry name" value="oligo_HPY"/>
    <property type="match status" value="1"/>
</dbReference>
<feature type="compositionally biased region" description="Acidic residues" evidence="5">
    <location>
        <begin position="433"/>
        <end position="442"/>
    </location>
</feature>
<dbReference type="InterPro" id="IPR003593">
    <property type="entry name" value="AAA+_ATPase"/>
</dbReference>
<keyword evidence="8" id="KW-1185">Reference proteome</keyword>
<comment type="caution">
    <text evidence="7">The sequence shown here is derived from an EMBL/GenBank/DDBJ whole genome shotgun (WGS) entry which is preliminary data.</text>
</comment>
<evidence type="ECO:0000313" key="7">
    <source>
        <dbReference type="EMBL" id="MBN0046108.1"/>
    </source>
</evidence>
<dbReference type="InterPro" id="IPR050319">
    <property type="entry name" value="ABC_transp_ATP-bind"/>
</dbReference>
<name>A0ABS2VSL2_STRAS</name>
<proteinExistence type="inferred from homology"/>
<evidence type="ECO:0000256" key="4">
    <source>
        <dbReference type="ARBA" id="ARBA00022840"/>
    </source>
</evidence>
<comment type="similarity">
    <text evidence="1">Belongs to the ABC transporter superfamily.</text>
</comment>
<dbReference type="InterPro" id="IPR017871">
    <property type="entry name" value="ABC_transporter-like_CS"/>
</dbReference>
<dbReference type="InterPro" id="IPR027417">
    <property type="entry name" value="P-loop_NTPase"/>
</dbReference>
<dbReference type="CDD" id="cd03257">
    <property type="entry name" value="ABC_NikE_OppD_transporters"/>
    <property type="match status" value="1"/>
</dbReference>
<dbReference type="SMART" id="SM00382">
    <property type="entry name" value="AAA"/>
    <property type="match status" value="1"/>
</dbReference>
<evidence type="ECO:0000313" key="8">
    <source>
        <dbReference type="Proteomes" id="UP000788262"/>
    </source>
</evidence>
<dbReference type="PANTHER" id="PTHR43776:SF7">
    <property type="entry name" value="D,D-DIPEPTIDE TRANSPORT ATP-BINDING PROTEIN DDPF-RELATED"/>
    <property type="match status" value="1"/>
</dbReference>
<keyword evidence="2" id="KW-0813">Transport</keyword>
<evidence type="ECO:0000259" key="6">
    <source>
        <dbReference type="PROSITE" id="PS50893"/>
    </source>
</evidence>
<keyword evidence="3" id="KW-0547">Nucleotide-binding</keyword>
<evidence type="ECO:0000256" key="2">
    <source>
        <dbReference type="ARBA" id="ARBA00022448"/>
    </source>
</evidence>
<dbReference type="PANTHER" id="PTHR43776">
    <property type="entry name" value="TRANSPORT ATP-BINDING PROTEIN"/>
    <property type="match status" value="1"/>
</dbReference>
<accession>A0ABS2VSL2</accession>
<dbReference type="InterPro" id="IPR013563">
    <property type="entry name" value="Oligopep_ABC_C"/>
</dbReference>
<dbReference type="PROSITE" id="PS50893">
    <property type="entry name" value="ABC_TRANSPORTER_2"/>
    <property type="match status" value="1"/>
</dbReference>
<dbReference type="GO" id="GO:0005524">
    <property type="term" value="F:ATP binding"/>
    <property type="evidence" value="ECO:0007669"/>
    <property type="project" value="UniProtKB-KW"/>
</dbReference>
<keyword evidence="4 7" id="KW-0067">ATP-binding</keyword>
<dbReference type="RefSeq" id="WP_205384274.1">
    <property type="nucleotide sequence ID" value="NZ_JAFFZS010000014.1"/>
</dbReference>
<dbReference type="Gene3D" id="3.40.50.300">
    <property type="entry name" value="P-loop containing nucleotide triphosphate hydrolases"/>
    <property type="match status" value="1"/>
</dbReference>
<dbReference type="PROSITE" id="PS00211">
    <property type="entry name" value="ABC_TRANSPORTER_1"/>
    <property type="match status" value="1"/>
</dbReference>
<sequence>MSETKKTDPVATVPAQASAPEEREVLLKVEGLVKHFPIRKGLLKRQVASVKAVDGIDFEVRKGETLGVVGESGCGKSTMGRVITRLQDPTGGTIRFEGKDITRLNTAGMRPLRRDIQMIFQDPYGSLNPRHTIGSIVSAPFRLQGVEPEGGVKKEVQRLLELVGLSPEHYNRYPHEFSGGQRQRIGIARALALNPKLVVADEPVSALDVSIQAQVINLLDDLQDELGLTYVIIAHDLSVVRHVSDRIAVMYLGKIVELADRDQLYRSPMHPYTKALLSAVPIPDPKRKGGRNERILLKGDVPSPLSPPSGCRFHTRCWKATEVCRTTEPPLIELQVGQQVACHHPENFDDQQPQDTVLLTASEKESEPVTEEAVEAAPEETAAEEAAPAGTAAEETTVTGETGSEEPADGPGEPAGDAEAEEDAPAQATAASDDAEGTSEKK</sequence>
<feature type="compositionally biased region" description="Low complexity" evidence="5">
    <location>
        <begin position="384"/>
        <end position="402"/>
    </location>
</feature>
<dbReference type="InterPro" id="IPR003439">
    <property type="entry name" value="ABC_transporter-like_ATP-bd"/>
</dbReference>
<evidence type="ECO:0000256" key="1">
    <source>
        <dbReference type="ARBA" id="ARBA00005417"/>
    </source>
</evidence>
<dbReference type="EMBL" id="JAFFZS010000014">
    <property type="protein sequence ID" value="MBN0046108.1"/>
    <property type="molecule type" value="Genomic_DNA"/>
</dbReference>
<feature type="region of interest" description="Disordered" evidence="5">
    <location>
        <begin position="362"/>
        <end position="442"/>
    </location>
</feature>
<feature type="compositionally biased region" description="Acidic residues" evidence="5">
    <location>
        <begin position="368"/>
        <end position="383"/>
    </location>
</feature>
<organism evidence="7 8">
    <name type="scientific">Streptomyces actuosus</name>
    <dbReference type="NCBI Taxonomy" id="1885"/>
    <lineage>
        <taxon>Bacteria</taxon>
        <taxon>Bacillati</taxon>
        <taxon>Actinomycetota</taxon>
        <taxon>Actinomycetes</taxon>
        <taxon>Kitasatosporales</taxon>
        <taxon>Streptomycetaceae</taxon>
        <taxon>Streptomyces</taxon>
    </lineage>
</organism>
<dbReference type="Proteomes" id="UP000788262">
    <property type="component" value="Unassembled WGS sequence"/>
</dbReference>
<dbReference type="Pfam" id="PF00005">
    <property type="entry name" value="ABC_tran"/>
    <property type="match status" value="1"/>
</dbReference>
<feature type="domain" description="ABC transporter" evidence="6">
    <location>
        <begin position="27"/>
        <end position="277"/>
    </location>
</feature>
<gene>
    <name evidence="7" type="ORF">JS756_18760</name>
</gene>
<dbReference type="Pfam" id="PF08352">
    <property type="entry name" value="oligo_HPY"/>
    <property type="match status" value="1"/>
</dbReference>
<dbReference type="SUPFAM" id="SSF52540">
    <property type="entry name" value="P-loop containing nucleoside triphosphate hydrolases"/>
    <property type="match status" value="1"/>
</dbReference>
<evidence type="ECO:0000256" key="3">
    <source>
        <dbReference type="ARBA" id="ARBA00022741"/>
    </source>
</evidence>
<evidence type="ECO:0000256" key="5">
    <source>
        <dbReference type="SAM" id="MobiDB-lite"/>
    </source>
</evidence>
<dbReference type="NCBIfam" id="NF008453">
    <property type="entry name" value="PRK11308.1"/>
    <property type="match status" value="1"/>
</dbReference>
<reference evidence="7 8" key="1">
    <citation type="submission" date="2021-02" db="EMBL/GenBank/DDBJ databases">
        <title>Whole genome sequencing of Streptomyces actuosus VRA1.</title>
        <authorList>
            <person name="Sen G."/>
            <person name="Sen A."/>
        </authorList>
    </citation>
    <scope>NUCLEOTIDE SEQUENCE [LARGE SCALE GENOMIC DNA]</scope>
    <source>
        <strain evidence="7 8">VRA1</strain>
    </source>
</reference>